<dbReference type="EMBL" id="NBXB01000027">
    <property type="protein sequence ID" value="RFA14835.1"/>
    <property type="molecule type" value="Genomic_DNA"/>
</dbReference>
<proteinExistence type="predicted"/>
<sequence length="62" mass="6543">MAESHGEFSVAGGGGMVMSVDMSTPTVSRTVDLGDRHIVCCAYDPAGRLVVADYSRGQILRI</sequence>
<evidence type="ECO:0008006" key="3">
    <source>
        <dbReference type="Google" id="ProtNLM"/>
    </source>
</evidence>
<accession>A0A3E0VYZ6</accession>
<dbReference type="AlphaFoldDB" id="A0A3E0VYZ6"/>
<comment type="caution">
    <text evidence="1">The sequence shown here is derived from an EMBL/GenBank/DDBJ whole genome shotgun (WGS) entry which is preliminary data.</text>
</comment>
<gene>
    <name evidence="1" type="ORF">B7R22_08980</name>
</gene>
<dbReference type="SUPFAM" id="SSF63829">
    <property type="entry name" value="Calcium-dependent phosphotriesterase"/>
    <property type="match status" value="1"/>
</dbReference>
<organism evidence="1 2">
    <name type="scientific">Subtercola boreus</name>
    <dbReference type="NCBI Taxonomy" id="120213"/>
    <lineage>
        <taxon>Bacteria</taxon>
        <taxon>Bacillati</taxon>
        <taxon>Actinomycetota</taxon>
        <taxon>Actinomycetes</taxon>
        <taxon>Micrococcales</taxon>
        <taxon>Microbacteriaceae</taxon>
        <taxon>Subtercola</taxon>
    </lineage>
</organism>
<protein>
    <recommendedName>
        <fullName evidence="3">Anaphase-promoting complex subunit 4 WD40 domain-containing protein</fullName>
    </recommendedName>
</protein>
<evidence type="ECO:0000313" key="1">
    <source>
        <dbReference type="EMBL" id="RFA14835.1"/>
    </source>
</evidence>
<dbReference type="Proteomes" id="UP000256541">
    <property type="component" value="Unassembled WGS sequence"/>
</dbReference>
<name>A0A3E0VYZ6_9MICO</name>
<evidence type="ECO:0000313" key="2">
    <source>
        <dbReference type="Proteomes" id="UP000256541"/>
    </source>
</evidence>
<reference evidence="1 2" key="1">
    <citation type="submission" date="2017-04" db="EMBL/GenBank/DDBJ databases">
        <title>Comparative genome analysis of Subtercola boreus.</title>
        <authorList>
            <person name="Cho Y.-J."/>
            <person name="Cho A."/>
            <person name="Kim O.-S."/>
            <person name="Lee J.-I."/>
        </authorList>
    </citation>
    <scope>NUCLEOTIDE SEQUENCE [LARGE SCALE GENOMIC DNA]</scope>
    <source>
        <strain evidence="1 2">P27479</strain>
    </source>
</reference>